<reference evidence="4 5" key="1">
    <citation type="submission" date="2019-12" db="EMBL/GenBank/DDBJ databases">
        <title>Strain KN286 was isolated from seawater, which was collected from Caroline Seamount in the tropical western Pacific.</title>
        <authorList>
            <person name="Wang Q."/>
        </authorList>
    </citation>
    <scope>NUCLEOTIDE SEQUENCE [LARGE SCALE GENOMIC DNA]</scope>
    <source>
        <strain evidence="4 5">KN286</strain>
    </source>
</reference>
<dbReference type="InterPro" id="IPR038917">
    <property type="entry name" value="Malonyl_CoA_deC"/>
</dbReference>
<dbReference type="InterPro" id="IPR038351">
    <property type="entry name" value="MCD_N_sf"/>
</dbReference>
<feature type="domain" description="Malonyl-CoA decarboxylase C-terminal" evidence="2">
    <location>
        <begin position="162"/>
        <end position="312"/>
    </location>
</feature>
<evidence type="ECO:0000259" key="2">
    <source>
        <dbReference type="Pfam" id="PF05292"/>
    </source>
</evidence>
<accession>A0A6B0TVT7</accession>
<evidence type="ECO:0000259" key="3">
    <source>
        <dbReference type="Pfam" id="PF17408"/>
    </source>
</evidence>
<dbReference type="InterPro" id="IPR042303">
    <property type="entry name" value="Malonyl_CoA_deC_C_sf"/>
</dbReference>
<feature type="domain" description="Malonyl-CoA decarboxylase N-terminal" evidence="3">
    <location>
        <begin position="79"/>
        <end position="159"/>
    </location>
</feature>
<dbReference type="Gene3D" id="1.20.140.90">
    <property type="entry name" value="Malonyl-CoA decarboxylase, oligemerization domain"/>
    <property type="match status" value="1"/>
</dbReference>
<evidence type="ECO:0000313" key="4">
    <source>
        <dbReference type="EMBL" id="MXU65103.1"/>
    </source>
</evidence>
<feature type="domain" description="Malonyl-CoA decarboxylase C-terminal" evidence="2">
    <location>
        <begin position="320"/>
        <end position="381"/>
    </location>
</feature>
<dbReference type="Gene3D" id="3.40.630.150">
    <property type="entry name" value="Malonyl-CoA decarboxylase, catalytic domain"/>
    <property type="match status" value="2"/>
</dbReference>
<dbReference type="EMBL" id="WUWG01000003">
    <property type="protein sequence ID" value="MXU65103.1"/>
    <property type="molecule type" value="Genomic_DNA"/>
</dbReference>
<organism evidence="4 5">
    <name type="scientific">Oceanomicrobium pacificus</name>
    <dbReference type="NCBI Taxonomy" id="2692916"/>
    <lineage>
        <taxon>Bacteria</taxon>
        <taxon>Pseudomonadati</taxon>
        <taxon>Pseudomonadota</taxon>
        <taxon>Alphaproteobacteria</taxon>
        <taxon>Rhodobacterales</taxon>
        <taxon>Paracoccaceae</taxon>
        <taxon>Oceanomicrobium</taxon>
    </lineage>
</organism>
<dbReference type="Pfam" id="PF05292">
    <property type="entry name" value="MCD"/>
    <property type="match status" value="2"/>
</dbReference>
<name>A0A6B0TVT7_9RHOB</name>
<keyword evidence="5" id="KW-1185">Reference proteome</keyword>
<dbReference type="PANTHER" id="PTHR28641:SF1">
    <property type="entry name" value="MALONYL-COA DECARBOXYLASE, MITOCHONDRIAL"/>
    <property type="match status" value="1"/>
</dbReference>
<protein>
    <submittedName>
        <fullName evidence="4">Decarboxylase</fullName>
    </submittedName>
</protein>
<evidence type="ECO:0000256" key="1">
    <source>
        <dbReference type="SAM" id="MobiDB-lite"/>
    </source>
</evidence>
<gene>
    <name evidence="4" type="ORF">GSH16_06565</name>
</gene>
<dbReference type="AlphaFoldDB" id="A0A6B0TVT7"/>
<dbReference type="GO" id="GO:0006633">
    <property type="term" value="P:fatty acid biosynthetic process"/>
    <property type="evidence" value="ECO:0007669"/>
    <property type="project" value="InterPro"/>
</dbReference>
<dbReference type="RefSeq" id="WP_160853282.1">
    <property type="nucleotide sequence ID" value="NZ_WUWG01000003.1"/>
</dbReference>
<dbReference type="GO" id="GO:0050080">
    <property type="term" value="F:malonyl-CoA decarboxylase activity"/>
    <property type="evidence" value="ECO:0007669"/>
    <property type="project" value="InterPro"/>
</dbReference>
<evidence type="ECO:0000313" key="5">
    <source>
        <dbReference type="Proteomes" id="UP000436016"/>
    </source>
</evidence>
<dbReference type="Proteomes" id="UP000436016">
    <property type="component" value="Unassembled WGS sequence"/>
</dbReference>
<comment type="caution">
    <text evidence="4">The sequence shown here is derived from an EMBL/GenBank/DDBJ whole genome shotgun (WGS) entry which is preliminary data.</text>
</comment>
<proteinExistence type="predicted"/>
<dbReference type="Pfam" id="PF17408">
    <property type="entry name" value="MCD_N"/>
    <property type="match status" value="1"/>
</dbReference>
<dbReference type="InterPro" id="IPR035372">
    <property type="entry name" value="MCD_N"/>
</dbReference>
<dbReference type="PANTHER" id="PTHR28641">
    <property type="match status" value="1"/>
</dbReference>
<dbReference type="InterPro" id="IPR007956">
    <property type="entry name" value="Malonyl_CoA_deC_C"/>
</dbReference>
<feature type="region of interest" description="Disordered" evidence="1">
    <location>
        <begin position="413"/>
        <end position="453"/>
    </location>
</feature>
<sequence>MANATALGDLLSTLLDRKLFPRRGGREGHLPDLCRKLLAETSEASGLQLAASILETYRQLPAEGRIAFYRFLNDDLDIDANEVARLASIYAEDPCPENFRNLSRASEPKRQDLFRRLNQAPGATAELVAMRADLLSQLAHAPELGRTDHDLVHLLRSWFNRGFLVLRQITWDTPASILERIIAYEAVHEIHTWDDLRRRLQPADRRCFAFFHPAMPDDPLIFVEVALTDGVPGSIQGVLSDNRTALPEEAVNTAVFYSISNCQAGLAGISFGNSLIKQVVRDLSRDLPGLKKFVTLSPIPGLSRWLAAEGLEAAQNDPTQLRRMAALYLLDAKKKDGRPLDPVARFHLANGATVHQIHSEADVSDKGIALSGGAMVNYLYDLSKIAQNSEAFGQKNEIAATTALRALARQAAKNRNAISGRPKVHRETDRPSPDVPDAGWDEEAAPPAAQDAS</sequence>